<proteinExistence type="predicted"/>
<dbReference type="EMBL" id="VUJX02000001">
    <property type="protein sequence ID" value="KAL0944046.1"/>
    <property type="molecule type" value="Genomic_DNA"/>
</dbReference>
<protein>
    <submittedName>
        <fullName evidence="1">Glucose and galactose transporter</fullName>
    </submittedName>
</protein>
<name>A0ACC3ZIU3_COLTU</name>
<comment type="caution">
    <text evidence="1">The sequence shown here is derived from an EMBL/GenBank/DDBJ whole genome shotgun (WGS) entry which is preliminary data.</text>
</comment>
<accession>A0ACC3ZIU3</accession>
<evidence type="ECO:0000313" key="2">
    <source>
        <dbReference type="Proteomes" id="UP000805649"/>
    </source>
</evidence>
<gene>
    <name evidence="1" type="ORF">CTRU02_201933</name>
</gene>
<keyword evidence="2" id="KW-1185">Reference proteome</keyword>
<sequence length="450" mass="47982">MSTRIATSEEAPHSHLPPAHELRDVGQKTTGRPLANHAAPQNEPTETTPKTPGLKIVVSGYSFFISGVNDGTLGPLIPYILTGFEVGTGEIAIMYACTFVGWALAAVLNPIFAKYFPLGFILGVGALLQLISHCMRPWGPFPLYCVSFFVQAVGMALQDSHSNTFVSSLALAHRWLGFIHGSYAAGLLVATAIASKGGIIGGVQSWRAVFFAVIGIAFVNVVGVVVGFRDSLWQRDMHRKTTDSSNSGRSKAAIQELKQTVQSKALWLLSLSFFLQLGAILTAGGWVVEYLITVLGGDLSKMGYVPMGFYGGILLGRLLLAEPTHRFGEQRMVLLYNVLLLGLHLVFWLVPNTAGSATALGLMGFVSGPFIPAGISVASKLFPRKIRSVALGFIFVLAQAGGTFFPSITGIIAQSAGVGVLQPIVAGLIVASGIFWFLVPKVPRGPNRDE</sequence>
<dbReference type="Proteomes" id="UP000805649">
    <property type="component" value="Unassembled WGS sequence"/>
</dbReference>
<reference evidence="1 2" key="1">
    <citation type="journal article" date="2020" name="Phytopathology">
        <title>Genome Sequence Resources of Colletotrichum truncatum, C. plurivorum, C. musicola, and C. sojae: Four Species Pathogenic to Soybean (Glycine max).</title>
        <authorList>
            <person name="Rogerio F."/>
            <person name="Boufleur T.R."/>
            <person name="Ciampi-Guillardi M."/>
            <person name="Sukno S.A."/>
            <person name="Thon M.R."/>
            <person name="Massola Junior N.S."/>
            <person name="Baroncelli R."/>
        </authorList>
    </citation>
    <scope>NUCLEOTIDE SEQUENCE [LARGE SCALE GENOMIC DNA]</scope>
    <source>
        <strain evidence="1 2">CMES1059</strain>
    </source>
</reference>
<organism evidence="1 2">
    <name type="scientific">Colletotrichum truncatum</name>
    <name type="common">Anthracnose fungus</name>
    <name type="synonym">Colletotrichum capsici</name>
    <dbReference type="NCBI Taxonomy" id="5467"/>
    <lineage>
        <taxon>Eukaryota</taxon>
        <taxon>Fungi</taxon>
        <taxon>Dikarya</taxon>
        <taxon>Ascomycota</taxon>
        <taxon>Pezizomycotina</taxon>
        <taxon>Sordariomycetes</taxon>
        <taxon>Hypocreomycetidae</taxon>
        <taxon>Glomerellales</taxon>
        <taxon>Glomerellaceae</taxon>
        <taxon>Colletotrichum</taxon>
        <taxon>Colletotrichum truncatum species complex</taxon>
    </lineage>
</organism>
<evidence type="ECO:0000313" key="1">
    <source>
        <dbReference type="EMBL" id="KAL0944046.1"/>
    </source>
</evidence>